<dbReference type="Proteomes" id="UP001303701">
    <property type="component" value="Chromosome"/>
</dbReference>
<dbReference type="Gene3D" id="3.20.20.300">
    <property type="entry name" value="Glycoside hydrolase, family 3, N-terminal domain"/>
    <property type="match status" value="1"/>
</dbReference>
<keyword evidence="6" id="KW-1185">Reference proteome</keyword>
<dbReference type="Pfam" id="PF00933">
    <property type="entry name" value="Glyco_hydro_3"/>
    <property type="match status" value="1"/>
</dbReference>
<name>A0ABY9WC09_9BACI</name>
<dbReference type="InterPro" id="IPR050226">
    <property type="entry name" value="NagZ_Beta-hexosaminidase"/>
</dbReference>
<accession>A0ABY9WC09</accession>
<evidence type="ECO:0000259" key="4">
    <source>
        <dbReference type="Pfam" id="PF00933"/>
    </source>
</evidence>
<evidence type="ECO:0000256" key="1">
    <source>
        <dbReference type="ARBA" id="ARBA00005336"/>
    </source>
</evidence>
<keyword evidence="2 5" id="KW-0378">Hydrolase</keyword>
<proteinExistence type="inferred from homology"/>
<keyword evidence="3 5" id="KW-0326">Glycosidase</keyword>
<dbReference type="EC" id="3.2.1.52" evidence="5"/>
<dbReference type="NCBIfam" id="NF003740">
    <property type="entry name" value="PRK05337.1"/>
    <property type="match status" value="1"/>
</dbReference>
<reference evidence="5 6" key="1">
    <citation type="submission" date="2023-09" db="EMBL/GenBank/DDBJ databases">
        <title>Different Types of Thermotolerant Ring-Cleaving Dioxygenases derived from Aeribacillus composti HB-1 applied for multiple aromatic hydrocarbons removal.</title>
        <authorList>
            <person name="Cao L."/>
            <person name="Li M."/>
            <person name="Ma T."/>
        </authorList>
    </citation>
    <scope>NUCLEOTIDE SEQUENCE [LARGE SCALE GENOMIC DNA]</scope>
    <source>
        <strain evidence="5 6">HB-1</strain>
    </source>
</reference>
<dbReference type="InterPro" id="IPR036962">
    <property type="entry name" value="Glyco_hydro_3_N_sf"/>
</dbReference>
<dbReference type="GO" id="GO:0004563">
    <property type="term" value="F:beta-N-acetylhexosaminidase activity"/>
    <property type="evidence" value="ECO:0007669"/>
    <property type="project" value="UniProtKB-EC"/>
</dbReference>
<dbReference type="GeneID" id="301124618"/>
<evidence type="ECO:0000313" key="5">
    <source>
        <dbReference type="EMBL" id="WNF33420.1"/>
    </source>
</evidence>
<dbReference type="InterPro" id="IPR001764">
    <property type="entry name" value="Glyco_hydro_3_N"/>
</dbReference>
<feature type="domain" description="Glycoside hydrolase family 3 N-terminal" evidence="4">
    <location>
        <begin position="80"/>
        <end position="398"/>
    </location>
</feature>
<dbReference type="InterPro" id="IPR017853">
    <property type="entry name" value="GH"/>
</dbReference>
<dbReference type="SUPFAM" id="SSF51445">
    <property type="entry name" value="(Trans)glycosidases"/>
    <property type="match status" value="1"/>
</dbReference>
<evidence type="ECO:0000256" key="2">
    <source>
        <dbReference type="ARBA" id="ARBA00022801"/>
    </source>
</evidence>
<comment type="similarity">
    <text evidence="1">Belongs to the glycosyl hydrolase 3 family.</text>
</comment>
<protein>
    <submittedName>
        <fullName evidence="5">Beta-N-acetylhexosaminidase</fullName>
        <ecNumber evidence="5">3.2.1.52</ecNumber>
    </submittedName>
</protein>
<dbReference type="PANTHER" id="PTHR30480">
    <property type="entry name" value="BETA-HEXOSAMINIDASE-RELATED"/>
    <property type="match status" value="1"/>
</dbReference>
<dbReference type="RefSeq" id="WP_311066779.1">
    <property type="nucleotide sequence ID" value="NZ_CP134501.1"/>
</dbReference>
<organism evidence="5 6">
    <name type="scientific">Aeribacillus composti</name>
    <dbReference type="NCBI Taxonomy" id="1868734"/>
    <lineage>
        <taxon>Bacteria</taxon>
        <taxon>Bacillati</taxon>
        <taxon>Bacillota</taxon>
        <taxon>Bacilli</taxon>
        <taxon>Bacillales</taxon>
        <taxon>Bacillaceae</taxon>
        <taxon>Aeribacillus</taxon>
    </lineage>
</organism>
<evidence type="ECO:0000256" key="3">
    <source>
        <dbReference type="ARBA" id="ARBA00023295"/>
    </source>
</evidence>
<dbReference type="PANTHER" id="PTHR30480:SF16">
    <property type="entry name" value="GLYCOSIDE HYDROLASE FAMILY 3 DOMAIN PROTEIN"/>
    <property type="match status" value="1"/>
</dbReference>
<dbReference type="EMBL" id="CP134501">
    <property type="protein sequence ID" value="WNF33420.1"/>
    <property type="molecule type" value="Genomic_DNA"/>
</dbReference>
<evidence type="ECO:0000313" key="6">
    <source>
        <dbReference type="Proteomes" id="UP001303701"/>
    </source>
</evidence>
<sequence length="437" mass="49179">MKWKSLLLIFAIFILSIFAIISIPKLPLFQENQKTKIQDQHEEPEVKEAGNVAALQEEKNDKKEETVEEKAARIVDDMSLGEKVGQLLMVGFKSTEKDEEITDLIVNKHIGSVILFDRNMETPEQVAQLNNSLQRLALKKRFGVPLMIGVDQEGGDILRMREKVSPIPSQQKLGQAANEKAVYDIALLNGRELAAMGFHLNFAPVLDLSETDSRSFGTNPEAVYTYGAKVVQGLHEAKITATLKHFPGNGRSSVDPHIDTSSVKADKLDLENSDIYPFKKLIENTDHNQFFIMMTHIKYPSYDPSKPASLSSVMIQKLLREKLGYKGIVVTDDLEMGAVNKYYSYEDMAIEAINAGADLLLVCHEYEHQVEVYNGLVKAVKDGKIQEKRINEAVTRVLIHKLSTIQNPIVDPQYAKETVGSKEHKTLIENWMNTKEQ</sequence>
<gene>
    <name evidence="5" type="primary">nagZ</name>
    <name evidence="5" type="ORF">RI196_01535</name>
</gene>